<evidence type="ECO:0000259" key="2">
    <source>
        <dbReference type="PROSITE" id="PS51361"/>
    </source>
</evidence>
<dbReference type="Pfam" id="PF06484">
    <property type="entry name" value="Ten_N"/>
    <property type="match status" value="1"/>
</dbReference>
<comment type="caution">
    <text evidence="3">The sequence shown here is derived from an EMBL/GenBank/DDBJ whole genome shotgun (WGS) entry which is preliminary data.</text>
</comment>
<keyword evidence="4" id="KW-1185">Reference proteome</keyword>
<reference evidence="3" key="1">
    <citation type="journal article" date="2023" name="Science">
        <title>Genome structures resolve the early diversification of teleost fishes.</title>
        <authorList>
            <person name="Parey E."/>
            <person name="Louis A."/>
            <person name="Montfort J."/>
            <person name="Bouchez O."/>
            <person name="Roques C."/>
            <person name="Iampietro C."/>
            <person name="Lluch J."/>
            <person name="Castinel A."/>
            <person name="Donnadieu C."/>
            <person name="Desvignes T."/>
            <person name="Floi Bucao C."/>
            <person name="Jouanno E."/>
            <person name="Wen M."/>
            <person name="Mejri S."/>
            <person name="Dirks R."/>
            <person name="Jansen H."/>
            <person name="Henkel C."/>
            <person name="Chen W.J."/>
            <person name="Zahm M."/>
            <person name="Cabau C."/>
            <person name="Klopp C."/>
            <person name="Thompson A.W."/>
            <person name="Robinson-Rechavi M."/>
            <person name="Braasch I."/>
            <person name="Lecointre G."/>
            <person name="Bobe J."/>
            <person name="Postlethwait J.H."/>
            <person name="Berthelot C."/>
            <person name="Roest Crollius H."/>
            <person name="Guiguen Y."/>
        </authorList>
    </citation>
    <scope>NUCLEOTIDE SEQUENCE</scope>
    <source>
        <strain evidence="3">Concon-B</strain>
    </source>
</reference>
<dbReference type="GO" id="GO:0007165">
    <property type="term" value="P:signal transduction"/>
    <property type="evidence" value="ECO:0007669"/>
    <property type="project" value="InterPro"/>
</dbReference>
<dbReference type="InterPro" id="IPR009471">
    <property type="entry name" value="Ten_N"/>
</dbReference>
<protein>
    <recommendedName>
        <fullName evidence="2">Teneurin N-terminal domain-containing protein</fullName>
    </recommendedName>
</protein>
<feature type="compositionally biased region" description="Polar residues" evidence="1">
    <location>
        <begin position="49"/>
        <end position="62"/>
    </location>
</feature>
<proteinExistence type="predicted"/>
<dbReference type="EMBL" id="JAFJMO010000005">
    <property type="protein sequence ID" value="KAJ8276294.1"/>
    <property type="molecule type" value="Genomic_DNA"/>
</dbReference>
<evidence type="ECO:0000313" key="3">
    <source>
        <dbReference type="EMBL" id="KAJ8276294.1"/>
    </source>
</evidence>
<gene>
    <name evidence="3" type="ORF">COCON_G00080460</name>
</gene>
<dbReference type="AlphaFoldDB" id="A0A9Q1DPK4"/>
<evidence type="ECO:0000313" key="4">
    <source>
        <dbReference type="Proteomes" id="UP001152803"/>
    </source>
</evidence>
<dbReference type="Proteomes" id="UP001152803">
    <property type="component" value="Unassembled WGS sequence"/>
</dbReference>
<name>A0A9Q1DPK4_CONCO</name>
<organism evidence="3 4">
    <name type="scientific">Conger conger</name>
    <name type="common">Conger eel</name>
    <name type="synonym">Muraena conger</name>
    <dbReference type="NCBI Taxonomy" id="82655"/>
    <lineage>
        <taxon>Eukaryota</taxon>
        <taxon>Metazoa</taxon>
        <taxon>Chordata</taxon>
        <taxon>Craniata</taxon>
        <taxon>Vertebrata</taxon>
        <taxon>Euteleostomi</taxon>
        <taxon>Actinopterygii</taxon>
        <taxon>Neopterygii</taxon>
        <taxon>Teleostei</taxon>
        <taxon>Anguilliformes</taxon>
        <taxon>Congridae</taxon>
        <taxon>Conger</taxon>
    </lineage>
</organism>
<dbReference type="OrthoDB" id="442731at2759"/>
<evidence type="ECO:0000256" key="1">
    <source>
        <dbReference type="SAM" id="MobiDB-lite"/>
    </source>
</evidence>
<feature type="region of interest" description="Disordered" evidence="1">
    <location>
        <begin position="150"/>
        <end position="172"/>
    </location>
</feature>
<sequence>MDGLRSRIYGGEIDSAAVASRGRRRRLPVLLSVDSAAGFSLRLDHPTLSHHQSSANSLNRNTLAGRRNPVHAPVVAPGDGPTTPESVQLQDSWALNSSVPLETRLLTEPKCCVLVLSLLLQIDRPPSAVNISLKALKLKVERGEDGRWEYEDSAGEGEGRGVYRGRGSPHPHGTCLASSVHLCVSSFQPRGE</sequence>
<feature type="region of interest" description="Disordered" evidence="1">
    <location>
        <begin position="49"/>
        <end position="87"/>
    </location>
</feature>
<dbReference type="GO" id="GO:0016020">
    <property type="term" value="C:membrane"/>
    <property type="evidence" value="ECO:0007669"/>
    <property type="project" value="InterPro"/>
</dbReference>
<dbReference type="PROSITE" id="PS51361">
    <property type="entry name" value="TENEURIN_N"/>
    <property type="match status" value="1"/>
</dbReference>
<accession>A0A9Q1DPK4</accession>
<feature type="domain" description="Teneurin N-terminal" evidence="2">
    <location>
        <begin position="46"/>
        <end position="104"/>
    </location>
</feature>